<evidence type="ECO:0000256" key="3">
    <source>
        <dbReference type="ARBA" id="ARBA00023180"/>
    </source>
</evidence>
<keyword evidence="2" id="KW-0808">Transferase</keyword>
<dbReference type="InterPro" id="IPR007657">
    <property type="entry name" value="Glycosyltransferase_61"/>
</dbReference>
<dbReference type="InterPro" id="IPR049625">
    <property type="entry name" value="Glyco_transf_61_cat"/>
</dbReference>
<keyword evidence="6" id="KW-1185">Reference proteome</keyword>
<keyword evidence="1" id="KW-0328">Glycosyltransferase</keyword>
<organism evidence="5 6">
    <name type="scientific">Mongoliitalea lutea</name>
    <dbReference type="NCBI Taxonomy" id="849756"/>
    <lineage>
        <taxon>Bacteria</taxon>
        <taxon>Pseudomonadati</taxon>
        <taxon>Bacteroidota</taxon>
        <taxon>Cytophagia</taxon>
        <taxon>Cytophagales</taxon>
        <taxon>Cyclobacteriaceae</taxon>
        <taxon>Mongoliitalea</taxon>
    </lineage>
</organism>
<dbReference type="Pfam" id="PF04577">
    <property type="entry name" value="Glyco_transf_61"/>
    <property type="match status" value="1"/>
</dbReference>
<reference evidence="5" key="1">
    <citation type="journal article" date="2014" name="Int. J. Syst. Evol. Microbiol.">
        <title>Complete genome sequence of Corynebacterium casei LMG S-19264T (=DSM 44701T), isolated from a smear-ripened cheese.</title>
        <authorList>
            <consortium name="US DOE Joint Genome Institute (JGI-PGF)"/>
            <person name="Walter F."/>
            <person name="Albersmeier A."/>
            <person name="Kalinowski J."/>
            <person name="Ruckert C."/>
        </authorList>
    </citation>
    <scope>NUCLEOTIDE SEQUENCE</scope>
    <source>
        <strain evidence="5">KCTC 23224</strain>
    </source>
</reference>
<dbReference type="AlphaFoldDB" id="A0A8J3CSK3"/>
<evidence type="ECO:0000256" key="1">
    <source>
        <dbReference type="ARBA" id="ARBA00022676"/>
    </source>
</evidence>
<keyword evidence="3" id="KW-0325">Glycoprotein</keyword>
<reference evidence="5" key="2">
    <citation type="submission" date="2020-09" db="EMBL/GenBank/DDBJ databases">
        <authorList>
            <person name="Sun Q."/>
            <person name="Kim S."/>
        </authorList>
    </citation>
    <scope>NUCLEOTIDE SEQUENCE</scope>
    <source>
        <strain evidence="5">KCTC 23224</strain>
    </source>
</reference>
<evidence type="ECO:0000313" key="6">
    <source>
        <dbReference type="Proteomes" id="UP000642809"/>
    </source>
</evidence>
<evidence type="ECO:0000259" key="4">
    <source>
        <dbReference type="Pfam" id="PF04577"/>
    </source>
</evidence>
<accession>A0A8J3CSK3</accession>
<evidence type="ECO:0000313" key="5">
    <source>
        <dbReference type="EMBL" id="GHB23819.1"/>
    </source>
</evidence>
<dbReference type="PANTHER" id="PTHR20961">
    <property type="entry name" value="GLYCOSYLTRANSFERASE"/>
    <property type="match status" value="1"/>
</dbReference>
<sequence length="329" mass="38858">MRIKEVRKAYSYSRALPVNYTEAEQVRFESIRECLVSEAFLEELREVSVSQYYIFSGTKLFEDFCLPIQKRGQVQVWKQWLKSKVFPETHIQEAIWITDSWARNYFHWILECLPRLFALQAHGIKAALLIPEHIYRAHYVKESLADLQVEVITFNFRQTVKVNSLYVASHDSPCAFDPLYLKNVIFKFQELDLSQTKEATRRIYISRKEAGKRKVENETELIPMLQEHGFEIMQMEKLSFREQRELMRETKILMSIHGAGLANLIFMPQDAKVIELHPDVERYNSCFYHLAAALNLEYYYSFEKADHPNPQEANITVDLERLDNLLMTI</sequence>
<gene>
    <name evidence="5" type="ORF">GCM10008106_00530</name>
</gene>
<feature type="domain" description="Glycosyltransferase 61 catalytic" evidence="4">
    <location>
        <begin position="105"/>
        <end position="274"/>
    </location>
</feature>
<dbReference type="EMBL" id="BMYF01000001">
    <property type="protein sequence ID" value="GHB23819.1"/>
    <property type="molecule type" value="Genomic_DNA"/>
</dbReference>
<dbReference type="RefSeq" id="WP_189578255.1">
    <property type="nucleotide sequence ID" value="NZ_BMYF01000001.1"/>
</dbReference>
<comment type="caution">
    <text evidence="5">The sequence shown here is derived from an EMBL/GenBank/DDBJ whole genome shotgun (WGS) entry which is preliminary data.</text>
</comment>
<dbReference type="Proteomes" id="UP000642809">
    <property type="component" value="Unassembled WGS sequence"/>
</dbReference>
<dbReference type="GO" id="GO:0016757">
    <property type="term" value="F:glycosyltransferase activity"/>
    <property type="evidence" value="ECO:0007669"/>
    <property type="project" value="UniProtKB-KW"/>
</dbReference>
<name>A0A8J3CSK3_9BACT</name>
<proteinExistence type="predicted"/>
<evidence type="ECO:0000256" key="2">
    <source>
        <dbReference type="ARBA" id="ARBA00022679"/>
    </source>
</evidence>
<protein>
    <recommendedName>
        <fullName evidence="4">Glycosyltransferase 61 catalytic domain-containing protein</fullName>
    </recommendedName>
</protein>